<dbReference type="InterPro" id="IPR006597">
    <property type="entry name" value="Sel1-like"/>
</dbReference>
<comment type="similarity">
    <text evidence="1">Belongs to the transglycosylase Slt family.</text>
</comment>
<gene>
    <name evidence="4" type="ORF">IFO67_03535</name>
</gene>
<evidence type="ECO:0000313" key="5">
    <source>
        <dbReference type="Proteomes" id="UP000603602"/>
    </source>
</evidence>
<evidence type="ECO:0000313" key="4">
    <source>
        <dbReference type="EMBL" id="MBD8501945.1"/>
    </source>
</evidence>
<dbReference type="PANTHER" id="PTHR37423">
    <property type="entry name" value="SOLUBLE LYTIC MUREIN TRANSGLYCOSYLASE-RELATED"/>
    <property type="match status" value="1"/>
</dbReference>
<dbReference type="SUPFAM" id="SSF53955">
    <property type="entry name" value="Lysozyme-like"/>
    <property type="match status" value="1"/>
</dbReference>
<protein>
    <submittedName>
        <fullName evidence="4">Transglycosylase SLT domain-containing protein</fullName>
    </submittedName>
</protein>
<dbReference type="CDD" id="cd00254">
    <property type="entry name" value="LT-like"/>
    <property type="match status" value="1"/>
</dbReference>
<keyword evidence="2" id="KW-0732">Signal</keyword>
<comment type="caution">
    <text evidence="4">The sequence shown here is derived from an EMBL/GenBank/DDBJ whole genome shotgun (WGS) entry which is preliminary data.</text>
</comment>
<dbReference type="InterPro" id="IPR000189">
    <property type="entry name" value="Transglyc_AS"/>
</dbReference>
<evidence type="ECO:0000256" key="1">
    <source>
        <dbReference type="ARBA" id="ARBA00007734"/>
    </source>
</evidence>
<dbReference type="Pfam" id="PF01464">
    <property type="entry name" value="SLT"/>
    <property type="match status" value="1"/>
</dbReference>
<feature type="signal peptide" evidence="2">
    <location>
        <begin position="1"/>
        <end position="31"/>
    </location>
</feature>
<proteinExistence type="inferred from homology"/>
<evidence type="ECO:0000259" key="3">
    <source>
        <dbReference type="Pfam" id="PF01464"/>
    </source>
</evidence>
<accession>A0ABR9B6G8</accession>
<feature type="chain" id="PRO_5045715401" evidence="2">
    <location>
        <begin position="32"/>
        <end position="312"/>
    </location>
</feature>
<dbReference type="EMBL" id="JACYTO010000001">
    <property type="protein sequence ID" value="MBD8501945.1"/>
    <property type="molecule type" value="Genomic_DNA"/>
</dbReference>
<evidence type="ECO:0000256" key="2">
    <source>
        <dbReference type="SAM" id="SignalP"/>
    </source>
</evidence>
<feature type="domain" description="Transglycosylase SLT" evidence="3">
    <location>
        <begin position="168"/>
        <end position="263"/>
    </location>
</feature>
<dbReference type="Gene3D" id="1.25.40.10">
    <property type="entry name" value="Tetratricopeptide repeat domain"/>
    <property type="match status" value="1"/>
</dbReference>
<dbReference type="PANTHER" id="PTHR37423:SF2">
    <property type="entry name" value="MEMBRANE-BOUND LYTIC MUREIN TRANSGLYCOSYLASE C"/>
    <property type="match status" value="1"/>
</dbReference>
<dbReference type="SUPFAM" id="SSF81901">
    <property type="entry name" value="HCP-like"/>
    <property type="match status" value="1"/>
</dbReference>
<keyword evidence="5" id="KW-1185">Reference proteome</keyword>
<dbReference type="InterPro" id="IPR011990">
    <property type="entry name" value="TPR-like_helical_dom_sf"/>
</dbReference>
<dbReference type="InterPro" id="IPR023346">
    <property type="entry name" value="Lysozyme-like_dom_sf"/>
</dbReference>
<name>A0ABR9B6G8_9RHOO</name>
<dbReference type="InterPro" id="IPR008258">
    <property type="entry name" value="Transglycosylase_SLT_dom_1"/>
</dbReference>
<dbReference type="PROSITE" id="PS00922">
    <property type="entry name" value="TRANSGLYCOSYLASE"/>
    <property type="match status" value="1"/>
</dbReference>
<dbReference type="SMART" id="SM00671">
    <property type="entry name" value="SEL1"/>
    <property type="match status" value="2"/>
</dbReference>
<dbReference type="Proteomes" id="UP000603602">
    <property type="component" value="Unassembled WGS sequence"/>
</dbReference>
<reference evidence="5" key="1">
    <citation type="submission" date="2023-07" db="EMBL/GenBank/DDBJ databases">
        <title>Thauera sp. CAU 1555 isolated from sand of Yaerae Beach.</title>
        <authorList>
            <person name="Kim W."/>
        </authorList>
    </citation>
    <scope>NUCLEOTIDE SEQUENCE [LARGE SCALE GENOMIC DNA]</scope>
    <source>
        <strain evidence="5">CAU 1555</strain>
    </source>
</reference>
<dbReference type="Pfam" id="PF08238">
    <property type="entry name" value="Sel1"/>
    <property type="match status" value="2"/>
</dbReference>
<dbReference type="Gene3D" id="1.10.530.10">
    <property type="match status" value="1"/>
</dbReference>
<sequence length="312" mass="34171">MDRNQPVCLHRTRSLLFVLCAAAALCTNAHADALTEAFAAHARYLSSRAVAYEHGEGVVRDPARAAAMYCEAARLGDAEGMYALGWMYANGRGLPRNDAYAATLFAMAAYLGHEHAGRMSRYTGDYLGEVPDCLQPPRHLQYADLWDPGRFLATLDARRRPVAELVTALAPEYGVSPRLALAVALAESALDPLARSPKNAMGVMQLIPATAERFAVRQPWDPEQNIRGGLRYLRWLLAYFRGDVRLAVAAYNAGEGAVDRHGGVPPYRETRQYVDRVLGFAQQRAHPYDEELVAPSPAVAVAPVARQEDLAP</sequence>
<dbReference type="RefSeq" id="WP_187716758.1">
    <property type="nucleotide sequence ID" value="NZ_JACTAH010000001.1"/>
</dbReference>
<organism evidence="4 5">
    <name type="scientific">Thauera sedimentorum</name>
    <dbReference type="NCBI Taxonomy" id="2767595"/>
    <lineage>
        <taxon>Bacteria</taxon>
        <taxon>Pseudomonadati</taxon>
        <taxon>Pseudomonadota</taxon>
        <taxon>Betaproteobacteria</taxon>
        <taxon>Rhodocyclales</taxon>
        <taxon>Zoogloeaceae</taxon>
        <taxon>Thauera</taxon>
    </lineage>
</organism>